<protein>
    <submittedName>
        <fullName evidence="10">Uncharacterized LOC100185837</fullName>
    </submittedName>
</protein>
<keyword evidence="2 7" id="KW-0812">Transmembrane</keyword>
<reference evidence="10" key="4">
    <citation type="submission" date="2025-09" db="UniProtKB">
        <authorList>
            <consortium name="Ensembl"/>
        </authorList>
    </citation>
    <scope>IDENTIFICATION</scope>
</reference>
<dbReference type="SUPFAM" id="SSF49723">
    <property type="entry name" value="Lipase/lipooxygenase domain (PLAT/LH2 domain)"/>
    <property type="match status" value="1"/>
</dbReference>
<feature type="chain" id="PRO_5003577705" evidence="8">
    <location>
        <begin position="23"/>
        <end position="1685"/>
    </location>
</feature>
<evidence type="ECO:0000313" key="11">
    <source>
        <dbReference type="Proteomes" id="UP000008144"/>
    </source>
</evidence>
<name>H2XP11_CIOIN</name>
<keyword evidence="5 7" id="KW-0472">Membrane</keyword>
<dbReference type="Pfam" id="PF02010">
    <property type="entry name" value="REJ"/>
    <property type="match status" value="1"/>
</dbReference>
<dbReference type="InterPro" id="IPR001024">
    <property type="entry name" value="PLAT/LH2_dom"/>
</dbReference>
<proteinExistence type="predicted"/>
<comment type="caution">
    <text evidence="6">Lacks conserved residue(s) required for the propagation of feature annotation.</text>
</comment>
<feature type="transmembrane region" description="Helical" evidence="7">
    <location>
        <begin position="1659"/>
        <end position="1683"/>
    </location>
</feature>
<dbReference type="GeneTree" id="ENSGT00880000138223"/>
<feature type="transmembrane region" description="Helical" evidence="7">
    <location>
        <begin position="1417"/>
        <end position="1437"/>
    </location>
</feature>
<dbReference type="InParanoid" id="H2XP11"/>
<evidence type="ECO:0000256" key="4">
    <source>
        <dbReference type="ARBA" id="ARBA00022989"/>
    </source>
</evidence>
<dbReference type="Ensembl" id="ENSCINT00000034840.1">
    <property type="protein sequence ID" value="ENSCINP00000031394.1"/>
    <property type="gene ID" value="ENSCING00000019259.1"/>
</dbReference>
<reference evidence="11" key="1">
    <citation type="journal article" date="2002" name="Science">
        <title>The draft genome of Ciona intestinalis: insights into chordate and vertebrate origins.</title>
        <authorList>
            <person name="Dehal P."/>
            <person name="Satou Y."/>
            <person name="Campbell R.K."/>
            <person name="Chapman J."/>
            <person name="Degnan B."/>
            <person name="De Tomaso A."/>
            <person name="Davidson B."/>
            <person name="Di Gregorio A."/>
            <person name="Gelpke M."/>
            <person name="Goodstein D.M."/>
            <person name="Harafuji N."/>
            <person name="Hastings K.E."/>
            <person name="Ho I."/>
            <person name="Hotta K."/>
            <person name="Huang W."/>
            <person name="Kawashima T."/>
            <person name="Lemaire P."/>
            <person name="Martinez D."/>
            <person name="Meinertzhagen I.A."/>
            <person name="Necula S."/>
            <person name="Nonaka M."/>
            <person name="Putnam N."/>
            <person name="Rash S."/>
            <person name="Saiga H."/>
            <person name="Satake M."/>
            <person name="Terry A."/>
            <person name="Yamada L."/>
            <person name="Wang H.G."/>
            <person name="Awazu S."/>
            <person name="Azumi K."/>
            <person name="Boore J."/>
            <person name="Branno M."/>
            <person name="Chin-Bow S."/>
            <person name="DeSantis R."/>
            <person name="Doyle S."/>
            <person name="Francino P."/>
            <person name="Keys D.N."/>
            <person name="Haga S."/>
            <person name="Hayashi H."/>
            <person name="Hino K."/>
            <person name="Imai K.S."/>
            <person name="Inaba K."/>
            <person name="Kano S."/>
            <person name="Kobayashi K."/>
            <person name="Kobayashi M."/>
            <person name="Lee B.I."/>
            <person name="Makabe K.W."/>
            <person name="Manohar C."/>
            <person name="Matassi G."/>
            <person name="Medina M."/>
            <person name="Mochizuki Y."/>
            <person name="Mount S."/>
            <person name="Morishita T."/>
            <person name="Miura S."/>
            <person name="Nakayama A."/>
            <person name="Nishizaka S."/>
            <person name="Nomoto H."/>
            <person name="Ohta F."/>
            <person name="Oishi K."/>
            <person name="Rigoutsos I."/>
            <person name="Sano M."/>
            <person name="Sasaki A."/>
            <person name="Sasakura Y."/>
            <person name="Shoguchi E."/>
            <person name="Shin-i T."/>
            <person name="Spagnuolo A."/>
            <person name="Stainier D."/>
            <person name="Suzuki M.M."/>
            <person name="Tassy O."/>
            <person name="Takatori N."/>
            <person name="Tokuoka M."/>
            <person name="Yagi K."/>
            <person name="Yoshizaki F."/>
            <person name="Wada S."/>
            <person name="Zhang C."/>
            <person name="Hyatt P.D."/>
            <person name="Larimer F."/>
            <person name="Detter C."/>
            <person name="Doggett N."/>
            <person name="Glavina T."/>
            <person name="Hawkins T."/>
            <person name="Richardson P."/>
            <person name="Lucas S."/>
            <person name="Kohara Y."/>
            <person name="Levine M."/>
            <person name="Satoh N."/>
            <person name="Rokhsar D.S."/>
        </authorList>
    </citation>
    <scope>NUCLEOTIDE SEQUENCE [LARGE SCALE GENOMIC DNA]</scope>
</reference>
<dbReference type="GO" id="GO:0050982">
    <property type="term" value="P:detection of mechanical stimulus"/>
    <property type="evidence" value="ECO:0000318"/>
    <property type="project" value="GO_Central"/>
</dbReference>
<gene>
    <name evidence="10" type="primary">LOC100185837</name>
</gene>
<feature type="domain" description="PLAT" evidence="9">
    <location>
        <begin position="1461"/>
        <end position="1578"/>
    </location>
</feature>
<dbReference type="SMART" id="SM00308">
    <property type="entry name" value="LH2"/>
    <property type="match status" value="1"/>
</dbReference>
<evidence type="ECO:0000259" key="9">
    <source>
        <dbReference type="PROSITE" id="PS50095"/>
    </source>
</evidence>
<keyword evidence="3" id="KW-0677">Repeat</keyword>
<feature type="signal peptide" evidence="8">
    <location>
        <begin position="1"/>
        <end position="22"/>
    </location>
</feature>
<dbReference type="PROSITE" id="PS50095">
    <property type="entry name" value="PLAT"/>
    <property type="match status" value="1"/>
</dbReference>
<evidence type="ECO:0000256" key="2">
    <source>
        <dbReference type="ARBA" id="ARBA00022692"/>
    </source>
</evidence>
<dbReference type="EMBL" id="EAAA01001468">
    <property type="status" value="NOT_ANNOTATED_CDS"/>
    <property type="molecule type" value="Genomic_DNA"/>
</dbReference>
<accession>H2XP11</accession>
<dbReference type="InterPro" id="IPR002859">
    <property type="entry name" value="PKD/REJ-like"/>
</dbReference>
<sequence>VKMKFLTVLILMQAIKIFTVRAETLDVKAGMLRSPTATECGQADGQSFVKTWTFLLFSKSSSLYLTFPSFRLTDCSKEYLVIESTKIEVFCENTKPCSSLYTRHSVNVTYVSNTKLCQGLFSVYFNIIDLVLKVSDSHVITGQKLDYSVTLTNLPEARPTFSCALYFGDQSHVILSTYYAAVQHAYTLPGKRHIICHCSTDIQPMEFMSASMEVSVESILTKRSLALYFDSLKFSFGGPITITLRHKYLFPILYQLRIGTVVLSEDTGNFNAKKYISKSEHQTQFTLDQAAIERLGPGDHRLVLDLINSVSSLRHETEIIITKALVGLQVSTNPFVGVWPYNFTANITILEGAPARITTDVLTYPANALVGTVDTMCFNAFQCHSSKVETSVSTSMQQYQLRVTAVNDLSTVTFISDSFRAAPKIIDIKIVLRTQHIASGIPASIDFYVRGNPGKYQLCYAYEGKSIESKLVLSENAPTNEVYPNVPFDSTQYHRLEKKITFSDGGYHVLTVSVKNKVQQSFYFKKSFQVKRSSSCLSVDIDDGRKFESNFAIQISSNFAIGTNVEITCNEYSEVKYLWKAYKTTSNLDEPSPDNLVALNGKVSNPEIVLMPGDYEPGFYAITLAVTVHAFNGDVIEREEDLTRIEIIRPTAEAKIKGGVRREIGNFSEVLLEATVVTKTANIILSYQWLCATSKDDLPDDPELGRINRKGSCFGTNPLSIGIGNPLKVTKFEPSSHYFIRLFVSGSNLNTAYTDQKIVTLSSQHPQLDLQCLSNCHWKVASQRAIILQAECSECVRHTWALNSEVYTLCEDQSTCKIPVARIAASRSGTQTIETTVILTPGVNSLGNQATAMYNFEIKTAPSDGSCNISPTTGTAFVTMFTVKCQGFLESTDRIKYKFTVKTKKLGEYLAQSGYDNTLEDVTLPKGDLPHNEVAILVDVCDGESCSRYTLKAEVVKSTAVSTVPFALFAEIDNALKSKNLENLVQLVVPVSSTDVITATKRNTIISAMKDADVVSVEKSQQISDLLDHVTNHPSDISSDSSDIAWNKLSEVKDFVEDLSSEADIAPIVTSSVGTIANLMQSPNFTKSKVEETSQINEFGRLMLNEIAPGDPPMSFETSATKTTLMKLNSNSMDRLRNVYAEVQVPDLSPSADVLNLEIDKYNTKKINFDTGDRSVDHVTAISLTEGIEDPDPILSGNFRSVPIKFQVSRKPSGSQITLAPTPDCNATLCKDMTGTVTHHKQSSGPENLQAAFVIVDVKAANANTTKIKIVVSDEASENFTISKIFHDWQATWPISYPVIPIHVKKLRISVTVSFAEPLNIQSEPVTVQLAVYLVNCMYWDDFVNNWNDIGCKPNVSRELPNVMCECNASEPTKIGRSGGITKKPALFASRLIVYPHSIAYDELSWNLWTEFMENPIIGGVLVTLFSTYFTLLWFAFKSDQNMLTEKSYINVSSNSKSDNYRYFVTIYTGNAPKAGSSGIVAFTLFGSDGMGKPHVLQKRGETVFTRSSVRSFLIKSKESLGAIIAISVLRCRDENTRKWYLQRMVVRDLETDHCCFFLCNCWIGEDEEHFFRVAVAQELQSFSQLFRLASENFCRDRHTWLTVPGMRPWHQYIMTRVQRLTVCYHLVFLLALTTLMFYDKSSEDQAFVLQAGTLSVSWSTIAIGLESGLLCLPMTVLVTSLFRL</sequence>
<dbReference type="Pfam" id="PF01477">
    <property type="entry name" value="PLAT"/>
    <property type="match status" value="1"/>
</dbReference>
<organism evidence="10 11">
    <name type="scientific">Ciona intestinalis</name>
    <name type="common">Transparent sea squirt</name>
    <name type="synonym">Ascidia intestinalis</name>
    <dbReference type="NCBI Taxonomy" id="7719"/>
    <lineage>
        <taxon>Eukaryota</taxon>
        <taxon>Metazoa</taxon>
        <taxon>Chordata</taxon>
        <taxon>Tunicata</taxon>
        <taxon>Ascidiacea</taxon>
        <taxon>Phlebobranchia</taxon>
        <taxon>Cionidae</taxon>
        <taxon>Ciona</taxon>
    </lineage>
</organism>
<dbReference type="OMA" id="DARINCP"/>
<dbReference type="GO" id="GO:0005262">
    <property type="term" value="F:calcium channel activity"/>
    <property type="evidence" value="ECO:0000318"/>
    <property type="project" value="GO_Central"/>
</dbReference>
<dbReference type="HOGENOM" id="CLU_234889_0_0_1"/>
<evidence type="ECO:0000256" key="8">
    <source>
        <dbReference type="SAM" id="SignalP"/>
    </source>
</evidence>
<dbReference type="PANTHER" id="PTHR46730:SF1">
    <property type="entry name" value="PLAT DOMAIN-CONTAINING PROTEIN"/>
    <property type="match status" value="1"/>
</dbReference>
<dbReference type="InterPro" id="IPR036392">
    <property type="entry name" value="PLAT/LH2_dom_sf"/>
</dbReference>
<keyword evidence="8" id="KW-0732">Signal</keyword>
<evidence type="ECO:0000256" key="5">
    <source>
        <dbReference type="ARBA" id="ARBA00023136"/>
    </source>
</evidence>
<evidence type="ECO:0000313" key="10">
    <source>
        <dbReference type="Ensembl" id="ENSCINP00000031394.1"/>
    </source>
</evidence>
<feature type="transmembrane region" description="Helical" evidence="7">
    <location>
        <begin position="1621"/>
        <end position="1639"/>
    </location>
</feature>
<comment type="subcellular location">
    <subcellularLocation>
        <location evidence="1">Membrane</location>
    </subcellularLocation>
</comment>
<evidence type="ECO:0000256" key="6">
    <source>
        <dbReference type="PROSITE-ProRule" id="PRU00152"/>
    </source>
</evidence>
<evidence type="ECO:0000256" key="3">
    <source>
        <dbReference type="ARBA" id="ARBA00022737"/>
    </source>
</evidence>
<dbReference type="Gene3D" id="2.60.60.20">
    <property type="entry name" value="PLAT/LH2 domain"/>
    <property type="match status" value="1"/>
</dbReference>
<keyword evidence="11" id="KW-1185">Reference proteome</keyword>
<reference evidence="10" key="2">
    <citation type="journal article" date="2008" name="Genome Biol.">
        <title>Improved genome assembly and evidence-based global gene model set for the chordate Ciona intestinalis: new insight into intron and operon populations.</title>
        <authorList>
            <person name="Satou Y."/>
            <person name="Mineta K."/>
            <person name="Ogasawara M."/>
            <person name="Sasakura Y."/>
            <person name="Shoguchi E."/>
            <person name="Ueno K."/>
            <person name="Yamada L."/>
            <person name="Matsumoto J."/>
            <person name="Wasserscheid J."/>
            <person name="Dewar K."/>
            <person name="Wiley G.B."/>
            <person name="Macmil S.L."/>
            <person name="Roe B.A."/>
            <person name="Zeller R.W."/>
            <person name="Hastings K.E."/>
            <person name="Lemaire P."/>
            <person name="Lindquist E."/>
            <person name="Endo T."/>
            <person name="Hotta K."/>
            <person name="Inaba K."/>
        </authorList>
    </citation>
    <scope>NUCLEOTIDE SEQUENCE [LARGE SCALE GENOMIC DNA]</scope>
    <source>
        <strain evidence="10">wild type</strain>
    </source>
</reference>
<reference evidence="10" key="3">
    <citation type="submission" date="2025-08" db="UniProtKB">
        <authorList>
            <consortium name="Ensembl"/>
        </authorList>
    </citation>
    <scope>IDENTIFICATION</scope>
</reference>
<dbReference type="Proteomes" id="UP000008144">
    <property type="component" value="Chromosome 2"/>
</dbReference>
<dbReference type="PANTHER" id="PTHR46730">
    <property type="entry name" value="POLYCYSTIN-1"/>
    <property type="match status" value="1"/>
</dbReference>
<dbReference type="GO" id="GO:0016020">
    <property type="term" value="C:membrane"/>
    <property type="evidence" value="ECO:0000318"/>
    <property type="project" value="GO_Central"/>
</dbReference>
<evidence type="ECO:0000256" key="7">
    <source>
        <dbReference type="SAM" id="Phobius"/>
    </source>
</evidence>
<evidence type="ECO:0000256" key="1">
    <source>
        <dbReference type="ARBA" id="ARBA00004370"/>
    </source>
</evidence>
<keyword evidence="4 7" id="KW-1133">Transmembrane helix</keyword>
<dbReference type="STRING" id="7719.ENSCINP00000031394"/>